<keyword evidence="5" id="KW-0735">Signal-anchor</keyword>
<comment type="subcellular location">
    <subcellularLocation>
        <location evidence="1">Membrane</location>
        <topology evidence="1">Single-pass type II membrane protein</topology>
    </subcellularLocation>
</comment>
<accession>A0A642UTK7</accession>
<evidence type="ECO:0008006" key="8">
    <source>
        <dbReference type="Google" id="ProtNLM"/>
    </source>
</evidence>
<dbReference type="AlphaFoldDB" id="A0A642UTK7"/>
<keyword evidence="4" id="KW-0808">Transferase</keyword>
<keyword evidence="5" id="KW-0812">Transmembrane</keyword>
<dbReference type="Gene3D" id="3.90.550.10">
    <property type="entry name" value="Spore Coat Polysaccharide Biosynthesis Protein SpsA, Chain A"/>
    <property type="match status" value="1"/>
</dbReference>
<sequence length="449" mass="52946">MARRLKRMLVLGVSGVLIILVVFVSITSPQSMSQQLEALKAFPFTNYTSTLPDLNLPANGAIIEKGNVKFTYMNPLGKRGSPDHIAALNTKTYRQLMNKQINEPKDYDMDTIRPPPSPEDYPDRANATILILVRNSEKIGITRTIRRFEDRFNRKFGYPYTFVNDKPFTDDFKDRMHQLTNAPCEFATIPPELWDKPSNINIEAETNAMRKLHSQNVVYALKQSYHNMCRFYSGNFYRVPELQKYKWYWRIEPKVEFYTDVNYDVFKYLEATNRIYGFTINLYDIEQTIESLWPDTINWLNTEDNYRFVNPNGAFQWLTENQQNPQKNEVAGYSTCHFWSNFEIADMDFFRGEAYEKWFQFLDSTGNFYYERWGDAPVRSLGLGLFANKTQLHWFRDIGYFHDPYQNCPNHENEKMKCKIAEPAIWDHLAKESCMGSWIDYGMEFDPYS</sequence>
<evidence type="ECO:0000313" key="6">
    <source>
        <dbReference type="EMBL" id="KAA8905276.1"/>
    </source>
</evidence>
<dbReference type="GO" id="GO:0006493">
    <property type="term" value="P:protein O-linked glycosylation"/>
    <property type="evidence" value="ECO:0007669"/>
    <property type="project" value="TreeGrafter"/>
</dbReference>
<gene>
    <name evidence="6" type="ORF">DIURU_001704</name>
</gene>
<keyword evidence="7" id="KW-1185">Reference proteome</keyword>
<dbReference type="Proteomes" id="UP000449547">
    <property type="component" value="Unassembled WGS sequence"/>
</dbReference>
<dbReference type="PANTHER" id="PTHR31121:SF7">
    <property type="entry name" value="MANNOSYLTRANSFERASE KTR4-RELATED"/>
    <property type="match status" value="1"/>
</dbReference>
<dbReference type="GO" id="GO:0006487">
    <property type="term" value="P:protein N-linked glycosylation"/>
    <property type="evidence" value="ECO:0007669"/>
    <property type="project" value="TreeGrafter"/>
</dbReference>
<name>A0A642UTK7_DIURU</name>
<dbReference type="InterPro" id="IPR002685">
    <property type="entry name" value="Glyco_trans_15"/>
</dbReference>
<dbReference type="GO" id="GO:0000032">
    <property type="term" value="P:cell wall mannoprotein biosynthetic process"/>
    <property type="evidence" value="ECO:0007669"/>
    <property type="project" value="TreeGrafter"/>
</dbReference>
<evidence type="ECO:0000256" key="5">
    <source>
        <dbReference type="ARBA" id="ARBA00022968"/>
    </source>
</evidence>
<evidence type="ECO:0000256" key="2">
    <source>
        <dbReference type="ARBA" id="ARBA00007677"/>
    </source>
</evidence>
<dbReference type="PANTHER" id="PTHR31121">
    <property type="entry name" value="ALPHA-1,2 MANNOSYLTRANSFERASE KTR1"/>
    <property type="match status" value="1"/>
</dbReference>
<dbReference type="FunFam" id="3.90.550.10:FF:000051">
    <property type="entry name" value="Alpha-1,2-mannosyltransferase (Ktr4)"/>
    <property type="match status" value="1"/>
</dbReference>
<dbReference type="GO" id="GO:0016020">
    <property type="term" value="C:membrane"/>
    <property type="evidence" value="ECO:0007669"/>
    <property type="project" value="UniProtKB-SubCell"/>
</dbReference>
<dbReference type="SUPFAM" id="SSF53448">
    <property type="entry name" value="Nucleotide-diphospho-sugar transferases"/>
    <property type="match status" value="1"/>
</dbReference>
<dbReference type="GO" id="GO:0005794">
    <property type="term" value="C:Golgi apparatus"/>
    <property type="evidence" value="ECO:0007669"/>
    <property type="project" value="TreeGrafter"/>
</dbReference>
<dbReference type="Pfam" id="PF01793">
    <property type="entry name" value="Glyco_transf_15"/>
    <property type="match status" value="1"/>
</dbReference>
<dbReference type="VEuPathDB" id="FungiDB:DIURU_001704"/>
<proteinExistence type="inferred from homology"/>
<dbReference type="GO" id="GO:0000026">
    <property type="term" value="F:alpha-1,2-mannosyltransferase activity"/>
    <property type="evidence" value="ECO:0007669"/>
    <property type="project" value="TreeGrafter"/>
</dbReference>
<dbReference type="OrthoDB" id="439943at2759"/>
<dbReference type="InterPro" id="IPR029044">
    <property type="entry name" value="Nucleotide-diphossugar_trans"/>
</dbReference>
<evidence type="ECO:0000256" key="4">
    <source>
        <dbReference type="ARBA" id="ARBA00022679"/>
    </source>
</evidence>
<protein>
    <recommendedName>
        <fullName evidence="8">Mannosyltransferase</fullName>
    </recommendedName>
</protein>
<evidence type="ECO:0000256" key="1">
    <source>
        <dbReference type="ARBA" id="ARBA00004606"/>
    </source>
</evidence>
<organism evidence="6 7">
    <name type="scientific">Diutina rugosa</name>
    <name type="common">Yeast</name>
    <name type="synonym">Candida rugosa</name>
    <dbReference type="NCBI Taxonomy" id="5481"/>
    <lineage>
        <taxon>Eukaryota</taxon>
        <taxon>Fungi</taxon>
        <taxon>Dikarya</taxon>
        <taxon>Ascomycota</taxon>
        <taxon>Saccharomycotina</taxon>
        <taxon>Pichiomycetes</taxon>
        <taxon>Debaryomycetaceae</taxon>
        <taxon>Diutina</taxon>
    </lineage>
</organism>
<dbReference type="RefSeq" id="XP_034013662.1">
    <property type="nucleotide sequence ID" value="XM_034154277.1"/>
</dbReference>
<evidence type="ECO:0000313" key="7">
    <source>
        <dbReference type="Proteomes" id="UP000449547"/>
    </source>
</evidence>
<dbReference type="OMA" id="WCFFLYQ"/>
<comment type="similarity">
    <text evidence="2">Belongs to the glycosyltransferase 15 family.</text>
</comment>
<dbReference type="GeneID" id="54780357"/>
<comment type="caution">
    <text evidence="6">The sequence shown here is derived from an EMBL/GenBank/DDBJ whole genome shotgun (WGS) entry which is preliminary data.</text>
</comment>
<keyword evidence="3" id="KW-0328">Glycosyltransferase</keyword>
<reference evidence="6 7" key="1">
    <citation type="submission" date="2019-07" db="EMBL/GenBank/DDBJ databases">
        <title>Genome assembly of two rare yeast pathogens: Diutina rugosa and Trichomonascus ciferrii.</title>
        <authorList>
            <person name="Mixao V."/>
            <person name="Saus E."/>
            <person name="Hansen A."/>
            <person name="Lass-Flor C."/>
            <person name="Gabaldon T."/>
        </authorList>
    </citation>
    <scope>NUCLEOTIDE SEQUENCE [LARGE SCALE GENOMIC DNA]</scope>
    <source>
        <strain evidence="6 7">CBS 613</strain>
    </source>
</reference>
<evidence type="ECO:0000256" key="3">
    <source>
        <dbReference type="ARBA" id="ARBA00022676"/>
    </source>
</evidence>
<dbReference type="EMBL" id="SWFT01000050">
    <property type="protein sequence ID" value="KAA8905276.1"/>
    <property type="molecule type" value="Genomic_DNA"/>
</dbReference>